<evidence type="ECO:0008006" key="7">
    <source>
        <dbReference type="Google" id="ProtNLM"/>
    </source>
</evidence>
<proteinExistence type="predicted"/>
<evidence type="ECO:0000256" key="3">
    <source>
        <dbReference type="PIRSR" id="PIRSR606689-1"/>
    </source>
</evidence>
<protein>
    <recommendedName>
        <fullName evidence="7">GTP-binding protein</fullName>
    </recommendedName>
</protein>
<keyword evidence="2 3" id="KW-0342">GTP-binding</keyword>
<dbReference type="InterPro" id="IPR006689">
    <property type="entry name" value="Small_GTPase_ARF/SAR"/>
</dbReference>
<dbReference type="GO" id="GO:0003924">
    <property type="term" value="F:GTPase activity"/>
    <property type="evidence" value="ECO:0007669"/>
    <property type="project" value="InterPro"/>
</dbReference>
<dbReference type="NCBIfam" id="TIGR00231">
    <property type="entry name" value="small_GTP"/>
    <property type="match status" value="1"/>
</dbReference>
<dbReference type="InterPro" id="IPR044612">
    <property type="entry name" value="ARL2/3"/>
</dbReference>
<feature type="binding site" evidence="3">
    <location>
        <begin position="23"/>
        <end position="30"/>
    </location>
    <ligand>
        <name>GTP</name>
        <dbReference type="ChEBI" id="CHEBI:37565"/>
    </ligand>
</feature>
<keyword evidence="4" id="KW-0479">Metal-binding</keyword>
<dbReference type="GeneID" id="59236108"/>
<dbReference type="EMBL" id="CP058607">
    <property type="protein sequence ID" value="QLG72384.1"/>
    <property type="molecule type" value="Genomic_DNA"/>
</dbReference>
<gene>
    <name evidence="5" type="ORF">HG535_0D00920</name>
</gene>
<dbReference type="GO" id="GO:0046872">
    <property type="term" value="F:metal ion binding"/>
    <property type="evidence" value="ECO:0007669"/>
    <property type="project" value="UniProtKB-KW"/>
</dbReference>
<name>A0A7H9B1X8_ZYGMR</name>
<dbReference type="KEGG" id="zmk:HG535_0D00920"/>
<keyword evidence="6" id="KW-1185">Reference proteome</keyword>
<dbReference type="GO" id="GO:0005525">
    <property type="term" value="F:GTP binding"/>
    <property type="evidence" value="ECO:0007669"/>
    <property type="project" value="UniProtKB-KW"/>
</dbReference>
<feature type="binding site" evidence="3">
    <location>
        <begin position="134"/>
        <end position="137"/>
    </location>
    <ligand>
        <name>GTP</name>
        <dbReference type="ChEBI" id="CHEBI:37565"/>
    </ligand>
</feature>
<dbReference type="SMART" id="SM00177">
    <property type="entry name" value="ARF"/>
    <property type="match status" value="1"/>
</dbReference>
<dbReference type="Proteomes" id="UP000509704">
    <property type="component" value="Chromosome 4"/>
</dbReference>
<feature type="binding site" evidence="3">
    <location>
        <position position="75"/>
    </location>
    <ligand>
        <name>GTP</name>
        <dbReference type="ChEBI" id="CHEBI:37565"/>
    </ligand>
</feature>
<sequence>MGLLTIIKKQKLKDKEIRCLILGLDNSGKSTIVNKLLPENEKDDEISPTVGFQIHTLEYNTDSQRYQIALWDVGGQTTLRPFWDNYFDRTDVLIWCIDASLPLRFSESFKELKCFLLRDEGRIGYDCQVIIAMNKMDLLQDARALDEIKTTITKQLGSMIPIVFVGCSGLTGEGLSELLSTIVSKREHMYMM</sequence>
<keyword evidence="4" id="KW-0460">Magnesium</keyword>
<keyword evidence="1 3" id="KW-0547">Nucleotide-binding</keyword>
<dbReference type="RefSeq" id="XP_037144112.1">
    <property type="nucleotide sequence ID" value="XM_037288217.1"/>
</dbReference>
<feature type="binding site" evidence="4">
    <location>
        <position position="49"/>
    </location>
    <ligand>
        <name>Mg(2+)</name>
        <dbReference type="ChEBI" id="CHEBI:18420"/>
    </ligand>
</feature>
<feature type="binding site" evidence="4">
    <location>
        <position position="30"/>
    </location>
    <ligand>
        <name>Mg(2+)</name>
        <dbReference type="ChEBI" id="CHEBI:18420"/>
    </ligand>
</feature>
<evidence type="ECO:0000256" key="2">
    <source>
        <dbReference type="ARBA" id="ARBA00023134"/>
    </source>
</evidence>
<dbReference type="AlphaFoldDB" id="A0A7H9B1X8"/>
<reference evidence="5 6" key="1">
    <citation type="submission" date="2020-07" db="EMBL/GenBank/DDBJ databases">
        <title>The yeast mating-type switching endonuclease HO is a domesticated member of an unorthodox homing genetic element family.</title>
        <authorList>
            <person name="Coughlan A.Y."/>
            <person name="Lombardi L."/>
            <person name="Braun-Galleani S."/>
            <person name="Martos A.R."/>
            <person name="Galeote V."/>
            <person name="Bigey F."/>
            <person name="Dequin S."/>
            <person name="Byrne K.P."/>
            <person name="Wolfe K.H."/>
        </authorList>
    </citation>
    <scope>NUCLEOTIDE SEQUENCE [LARGE SCALE GENOMIC DNA]</scope>
    <source>
        <strain evidence="5 6">NRRL Y-6702</strain>
    </source>
</reference>
<dbReference type="InterPro" id="IPR005225">
    <property type="entry name" value="Small_GTP-bd"/>
</dbReference>
<accession>A0A7H9B1X8</accession>
<dbReference type="PROSITE" id="PS51417">
    <property type="entry name" value="ARF"/>
    <property type="match status" value="1"/>
</dbReference>
<organism evidence="5 6">
    <name type="scientific">Zygotorulaspora mrakii</name>
    <name type="common">Zygosaccharomyces mrakii</name>
    <dbReference type="NCBI Taxonomy" id="42260"/>
    <lineage>
        <taxon>Eukaryota</taxon>
        <taxon>Fungi</taxon>
        <taxon>Dikarya</taxon>
        <taxon>Ascomycota</taxon>
        <taxon>Saccharomycotina</taxon>
        <taxon>Saccharomycetes</taxon>
        <taxon>Saccharomycetales</taxon>
        <taxon>Saccharomycetaceae</taxon>
        <taxon>Zygotorulaspora</taxon>
    </lineage>
</organism>
<dbReference type="InterPro" id="IPR027417">
    <property type="entry name" value="P-loop_NTPase"/>
</dbReference>
<evidence type="ECO:0000256" key="4">
    <source>
        <dbReference type="PIRSR" id="PIRSR606689-2"/>
    </source>
</evidence>
<dbReference type="Pfam" id="PF00025">
    <property type="entry name" value="Arf"/>
    <property type="match status" value="1"/>
</dbReference>
<evidence type="ECO:0000256" key="1">
    <source>
        <dbReference type="ARBA" id="ARBA00022741"/>
    </source>
</evidence>
<evidence type="ECO:0000313" key="5">
    <source>
        <dbReference type="EMBL" id="QLG72384.1"/>
    </source>
</evidence>
<dbReference type="SUPFAM" id="SSF52540">
    <property type="entry name" value="P-loop containing nucleoside triphosphate hydrolases"/>
    <property type="match status" value="1"/>
</dbReference>
<dbReference type="PANTHER" id="PTHR45697">
    <property type="entry name" value="ADP-RIBOSYLATION FACTOR-LIKE PROTEIN 2-RELATED"/>
    <property type="match status" value="1"/>
</dbReference>
<dbReference type="Gene3D" id="3.40.50.300">
    <property type="entry name" value="P-loop containing nucleotide triphosphate hydrolases"/>
    <property type="match status" value="1"/>
</dbReference>
<dbReference type="PRINTS" id="PR00449">
    <property type="entry name" value="RASTRNSFRMNG"/>
</dbReference>
<evidence type="ECO:0000313" key="6">
    <source>
        <dbReference type="Proteomes" id="UP000509704"/>
    </source>
</evidence>
<dbReference type="OrthoDB" id="2011769at2759"/>
<dbReference type="CDD" id="cd00878">
    <property type="entry name" value="Arf_Arl"/>
    <property type="match status" value="1"/>
</dbReference>